<dbReference type="PANTHER" id="PTHR43711:SF31">
    <property type="entry name" value="HISTIDINE KINASE"/>
    <property type="match status" value="1"/>
</dbReference>
<dbReference type="InterPro" id="IPR003661">
    <property type="entry name" value="HisK_dim/P_dom"/>
</dbReference>
<evidence type="ECO:0000259" key="8">
    <source>
        <dbReference type="PROSITE" id="PS50109"/>
    </source>
</evidence>
<feature type="coiled-coil region" evidence="7">
    <location>
        <begin position="41"/>
        <end position="78"/>
    </location>
</feature>
<evidence type="ECO:0000256" key="1">
    <source>
        <dbReference type="ARBA" id="ARBA00000085"/>
    </source>
</evidence>
<dbReference type="SMART" id="SM00388">
    <property type="entry name" value="HisKA"/>
    <property type="match status" value="1"/>
</dbReference>
<name>A0AAP2DGF4_9BACT</name>
<protein>
    <recommendedName>
        <fullName evidence="2">histidine kinase</fullName>
        <ecNumber evidence="2">2.7.13.3</ecNumber>
    </recommendedName>
</protein>
<evidence type="ECO:0000256" key="2">
    <source>
        <dbReference type="ARBA" id="ARBA00012438"/>
    </source>
</evidence>
<dbReference type="InterPro" id="IPR036097">
    <property type="entry name" value="HisK_dim/P_sf"/>
</dbReference>
<organism evidence="9 10">
    <name type="scientific">Dawidia soli</name>
    <dbReference type="NCBI Taxonomy" id="2782352"/>
    <lineage>
        <taxon>Bacteria</taxon>
        <taxon>Pseudomonadati</taxon>
        <taxon>Bacteroidota</taxon>
        <taxon>Cytophagia</taxon>
        <taxon>Cytophagales</taxon>
        <taxon>Chryseotaleaceae</taxon>
        <taxon>Dawidia</taxon>
    </lineage>
</organism>
<feature type="domain" description="Histidine kinase" evidence="8">
    <location>
        <begin position="78"/>
        <end position="290"/>
    </location>
</feature>
<evidence type="ECO:0000256" key="3">
    <source>
        <dbReference type="ARBA" id="ARBA00022553"/>
    </source>
</evidence>
<keyword evidence="6" id="KW-0902">Two-component regulatory system</keyword>
<dbReference type="PANTHER" id="PTHR43711">
    <property type="entry name" value="TWO-COMPONENT HISTIDINE KINASE"/>
    <property type="match status" value="1"/>
</dbReference>
<dbReference type="InterPro" id="IPR050736">
    <property type="entry name" value="Sensor_HK_Regulatory"/>
</dbReference>
<keyword evidence="10" id="KW-1185">Reference proteome</keyword>
<gene>
    <name evidence="9" type="ORF">KK078_29960</name>
</gene>
<dbReference type="AlphaFoldDB" id="A0AAP2DGF4"/>
<dbReference type="InterPro" id="IPR004358">
    <property type="entry name" value="Sig_transdc_His_kin-like_C"/>
</dbReference>
<dbReference type="SUPFAM" id="SSF47384">
    <property type="entry name" value="Homodimeric domain of signal transducing histidine kinase"/>
    <property type="match status" value="1"/>
</dbReference>
<dbReference type="InterPro" id="IPR005467">
    <property type="entry name" value="His_kinase_dom"/>
</dbReference>
<dbReference type="InterPro" id="IPR036890">
    <property type="entry name" value="HATPase_C_sf"/>
</dbReference>
<dbReference type="SMART" id="SM00387">
    <property type="entry name" value="HATPase_c"/>
    <property type="match status" value="1"/>
</dbReference>
<evidence type="ECO:0000313" key="10">
    <source>
        <dbReference type="Proteomes" id="UP001319180"/>
    </source>
</evidence>
<dbReference type="Gene3D" id="1.10.287.130">
    <property type="match status" value="1"/>
</dbReference>
<keyword evidence="7" id="KW-0175">Coiled coil</keyword>
<dbReference type="RefSeq" id="WP_254094654.1">
    <property type="nucleotide sequence ID" value="NZ_JAHESC010000093.1"/>
</dbReference>
<evidence type="ECO:0000313" key="9">
    <source>
        <dbReference type="EMBL" id="MBT1690827.1"/>
    </source>
</evidence>
<dbReference type="SUPFAM" id="SSF55874">
    <property type="entry name" value="ATPase domain of HSP90 chaperone/DNA topoisomerase II/histidine kinase"/>
    <property type="match status" value="1"/>
</dbReference>
<dbReference type="EMBL" id="JAHESC010000093">
    <property type="protein sequence ID" value="MBT1690827.1"/>
    <property type="molecule type" value="Genomic_DNA"/>
</dbReference>
<sequence>ARLAALVRMSIVHKKPGPIDFNVRHAANEINALTAAFNILMHQTNAQLKEIQSKSKLLKRKNRQLKKLNRELDNFLYSTAHDLRSPLTSLLGLINIMRYDNRQEDLVVYFDMMEKSIQRSDAFIAQIVSFSKNKRLLIKPERLDLYQLVEEIFEGHSFPSGNARLVRETVIHEVVPFYSDRNRVTILLNNLISNAIRYSDPDKEQSYIKLFITVNDHEATIEVRDNGIGIEAEHIDKIFDMFYRASTDSKGSGLGLFVFHETLKRLKGRVRVTSAPGEGSSFFITLPNYHKTLEALAEPVAEKKAFYEAS</sequence>
<evidence type="ECO:0000256" key="4">
    <source>
        <dbReference type="ARBA" id="ARBA00022679"/>
    </source>
</evidence>
<dbReference type="PRINTS" id="PR00344">
    <property type="entry name" value="BCTRLSENSOR"/>
</dbReference>
<dbReference type="Gene3D" id="3.30.565.10">
    <property type="entry name" value="Histidine kinase-like ATPase, C-terminal domain"/>
    <property type="match status" value="1"/>
</dbReference>
<dbReference type="GO" id="GO:0000155">
    <property type="term" value="F:phosphorelay sensor kinase activity"/>
    <property type="evidence" value="ECO:0007669"/>
    <property type="project" value="InterPro"/>
</dbReference>
<keyword evidence="3" id="KW-0597">Phosphoprotein</keyword>
<dbReference type="EC" id="2.7.13.3" evidence="2"/>
<accession>A0AAP2DGF4</accession>
<reference evidence="9 10" key="1">
    <citation type="submission" date="2021-05" db="EMBL/GenBank/DDBJ databases">
        <title>A Polyphasic approach of four new species of the genus Ohtaekwangia: Ohtaekwangia histidinii sp. nov., Ohtaekwangia cretensis sp. nov., Ohtaekwangia indiensis sp. nov., Ohtaekwangia reichenbachii sp. nov. from diverse environment.</title>
        <authorList>
            <person name="Octaviana S."/>
        </authorList>
    </citation>
    <scope>NUCLEOTIDE SEQUENCE [LARGE SCALE GENOMIC DNA]</scope>
    <source>
        <strain evidence="9 10">PWU37</strain>
    </source>
</reference>
<comment type="catalytic activity">
    <reaction evidence="1">
        <text>ATP + protein L-histidine = ADP + protein N-phospho-L-histidine.</text>
        <dbReference type="EC" id="2.7.13.3"/>
    </reaction>
</comment>
<dbReference type="Proteomes" id="UP001319180">
    <property type="component" value="Unassembled WGS sequence"/>
</dbReference>
<feature type="non-terminal residue" evidence="9">
    <location>
        <position position="1"/>
    </location>
</feature>
<evidence type="ECO:0000256" key="5">
    <source>
        <dbReference type="ARBA" id="ARBA00022777"/>
    </source>
</evidence>
<proteinExistence type="predicted"/>
<comment type="caution">
    <text evidence="9">The sequence shown here is derived from an EMBL/GenBank/DDBJ whole genome shotgun (WGS) entry which is preliminary data.</text>
</comment>
<evidence type="ECO:0000256" key="7">
    <source>
        <dbReference type="SAM" id="Coils"/>
    </source>
</evidence>
<dbReference type="PROSITE" id="PS50109">
    <property type="entry name" value="HIS_KIN"/>
    <property type="match status" value="1"/>
</dbReference>
<dbReference type="CDD" id="cd00075">
    <property type="entry name" value="HATPase"/>
    <property type="match status" value="1"/>
</dbReference>
<evidence type="ECO:0000256" key="6">
    <source>
        <dbReference type="ARBA" id="ARBA00023012"/>
    </source>
</evidence>
<keyword evidence="5 9" id="KW-0418">Kinase</keyword>
<dbReference type="CDD" id="cd00082">
    <property type="entry name" value="HisKA"/>
    <property type="match status" value="1"/>
</dbReference>
<dbReference type="InterPro" id="IPR003594">
    <property type="entry name" value="HATPase_dom"/>
</dbReference>
<dbReference type="Pfam" id="PF02518">
    <property type="entry name" value="HATPase_c"/>
    <property type="match status" value="1"/>
</dbReference>
<dbReference type="Pfam" id="PF00512">
    <property type="entry name" value="HisKA"/>
    <property type="match status" value="1"/>
</dbReference>
<keyword evidence="4" id="KW-0808">Transferase</keyword>